<feature type="domain" description="EGF-like" evidence="2">
    <location>
        <begin position="98"/>
        <end position="136"/>
    </location>
</feature>
<comment type="caution">
    <text evidence="1">Lacks conserved residue(s) required for the propagation of feature annotation.</text>
</comment>
<protein>
    <recommendedName>
        <fullName evidence="2">EGF-like domain-containing protein</fullName>
    </recommendedName>
</protein>
<gene>
    <name evidence="3" type="ORF">PMEA_00006740</name>
</gene>
<dbReference type="PROSITE" id="PS00022">
    <property type="entry name" value="EGF_1"/>
    <property type="match status" value="1"/>
</dbReference>
<dbReference type="InterPro" id="IPR000742">
    <property type="entry name" value="EGF"/>
</dbReference>
<feature type="disulfide bond" evidence="1">
    <location>
        <begin position="107"/>
        <end position="124"/>
    </location>
</feature>
<dbReference type="Gene3D" id="2.10.25.10">
    <property type="entry name" value="Laminin"/>
    <property type="match status" value="1"/>
</dbReference>
<dbReference type="EMBL" id="CALNXJ010000015">
    <property type="protein sequence ID" value="CAH3115769.1"/>
    <property type="molecule type" value="Genomic_DNA"/>
</dbReference>
<reference evidence="3 4" key="1">
    <citation type="submission" date="2022-05" db="EMBL/GenBank/DDBJ databases">
        <authorList>
            <consortium name="Genoscope - CEA"/>
            <person name="William W."/>
        </authorList>
    </citation>
    <scope>NUCLEOTIDE SEQUENCE [LARGE SCALE GENOMIC DNA]</scope>
</reference>
<evidence type="ECO:0000259" key="2">
    <source>
        <dbReference type="PROSITE" id="PS50026"/>
    </source>
</evidence>
<name>A0AAU9WHS0_9CNID</name>
<feature type="disulfide bond" evidence="1">
    <location>
        <begin position="126"/>
        <end position="135"/>
    </location>
</feature>
<dbReference type="SMART" id="SM00181">
    <property type="entry name" value="EGF"/>
    <property type="match status" value="1"/>
</dbReference>
<keyword evidence="1" id="KW-1015">Disulfide bond</keyword>
<keyword evidence="4" id="KW-1185">Reference proteome</keyword>
<dbReference type="PROSITE" id="PS01186">
    <property type="entry name" value="EGF_2"/>
    <property type="match status" value="1"/>
</dbReference>
<keyword evidence="1" id="KW-0245">EGF-like domain</keyword>
<dbReference type="CDD" id="cd00054">
    <property type="entry name" value="EGF_CA"/>
    <property type="match status" value="1"/>
</dbReference>
<comment type="caution">
    <text evidence="3">The sequence shown here is derived from an EMBL/GenBank/DDBJ whole genome shotgun (WGS) entry which is preliminary data.</text>
</comment>
<dbReference type="SUPFAM" id="SSF57196">
    <property type="entry name" value="EGF/Laminin"/>
    <property type="match status" value="1"/>
</dbReference>
<dbReference type="PROSITE" id="PS50026">
    <property type="entry name" value="EGF_3"/>
    <property type="match status" value="1"/>
</dbReference>
<dbReference type="AlphaFoldDB" id="A0AAU9WHS0"/>
<dbReference type="Proteomes" id="UP001159428">
    <property type="component" value="Unassembled WGS sequence"/>
</dbReference>
<proteinExistence type="predicted"/>
<evidence type="ECO:0000313" key="4">
    <source>
        <dbReference type="Proteomes" id="UP001159428"/>
    </source>
</evidence>
<sequence length="213" mass="23953">MIAMQASILHRSPTSHISYGNFRRDAFHCLQAEKLTSVVVENELECIFRCLEEIKCYSLNLAVYPDSKGLHLCELLATDKYKAAKHFLANDTFHHHRPWSPCESAPCKNSAGCITDYELNSYHCNCEPGFFGTHCERGESGIRSYGDFCVAPNKRGCSPPDGSYLIFTKKDGTACNATDQIFLLDQDGVIYHKCSTKKVCPQTITLPRERNLC</sequence>
<organism evidence="3 4">
    <name type="scientific">Pocillopora meandrina</name>
    <dbReference type="NCBI Taxonomy" id="46732"/>
    <lineage>
        <taxon>Eukaryota</taxon>
        <taxon>Metazoa</taxon>
        <taxon>Cnidaria</taxon>
        <taxon>Anthozoa</taxon>
        <taxon>Hexacorallia</taxon>
        <taxon>Scleractinia</taxon>
        <taxon>Astrocoeniina</taxon>
        <taxon>Pocilloporidae</taxon>
        <taxon>Pocillopora</taxon>
    </lineage>
</organism>
<evidence type="ECO:0000256" key="1">
    <source>
        <dbReference type="PROSITE-ProRule" id="PRU00076"/>
    </source>
</evidence>
<dbReference type="Gene3D" id="2.80.10.50">
    <property type="match status" value="1"/>
</dbReference>
<evidence type="ECO:0000313" key="3">
    <source>
        <dbReference type="EMBL" id="CAH3115769.1"/>
    </source>
</evidence>
<accession>A0AAU9WHS0</accession>